<dbReference type="OrthoDB" id="1733656at2759"/>
<dbReference type="EC" id="3.1.1.29" evidence="1"/>
<evidence type="ECO:0000313" key="8">
    <source>
        <dbReference type="Proteomes" id="UP000007797"/>
    </source>
</evidence>
<dbReference type="AlphaFoldDB" id="F4PJK3"/>
<dbReference type="PANTHER" id="PTHR12649:SF11">
    <property type="entry name" value="PEPTIDYL-TRNA HYDROLASE 2, MITOCHONDRIAL"/>
    <property type="match status" value="1"/>
</dbReference>
<dbReference type="STRING" id="1054147.F4PJK3"/>
<dbReference type="KEGG" id="dfa:DFA_05913"/>
<dbReference type="NCBIfam" id="NF003314">
    <property type="entry name" value="PRK04322.1"/>
    <property type="match status" value="1"/>
</dbReference>
<dbReference type="Gene3D" id="3.40.1490.10">
    <property type="entry name" value="Bit1"/>
    <property type="match status" value="1"/>
</dbReference>
<name>F4PJK3_CACFS</name>
<organism evidence="7 8">
    <name type="scientific">Cavenderia fasciculata</name>
    <name type="common">Slime mold</name>
    <name type="synonym">Dictyostelium fasciculatum</name>
    <dbReference type="NCBI Taxonomy" id="261658"/>
    <lineage>
        <taxon>Eukaryota</taxon>
        <taxon>Amoebozoa</taxon>
        <taxon>Evosea</taxon>
        <taxon>Eumycetozoa</taxon>
        <taxon>Dictyostelia</taxon>
        <taxon>Acytosteliales</taxon>
        <taxon>Cavenderiaceae</taxon>
        <taxon>Cavenderia</taxon>
    </lineage>
</organism>
<dbReference type="FunFam" id="3.40.1490.10:FF:000001">
    <property type="entry name" value="Peptidyl-tRNA hydrolase 2"/>
    <property type="match status" value="1"/>
</dbReference>
<dbReference type="InterPro" id="IPR002833">
    <property type="entry name" value="PTH2"/>
</dbReference>
<comment type="similarity">
    <text evidence="3">Belongs to the PTH2 family.</text>
</comment>
<sequence>MTTEGVVEESSLQLLIDNTSSVVYLIVAFMTGIMFGAHFLQPKNNTDNNNTSSSATATATATATSTTKPSIKVEDDESTDEESDFDEDFDDQQEECKMVLIVRNDLKMGKGKIAAQCCHGTLGAYKSATKKEEFKDLLKRWEYGGQAKIAIKVESEKELLDIEREARKLKLPNYLVVDAGRTQIEAGTCTVLAIGPAPKSLIDTVSGHLKLL</sequence>
<dbReference type="RefSeq" id="XP_004361628.1">
    <property type="nucleotide sequence ID" value="XM_004361571.1"/>
</dbReference>
<dbReference type="EMBL" id="GL883007">
    <property type="protein sequence ID" value="EGG23777.1"/>
    <property type="molecule type" value="Genomic_DNA"/>
</dbReference>
<reference evidence="8" key="1">
    <citation type="journal article" date="2011" name="Genome Res.">
        <title>Phylogeny-wide analysis of social amoeba genomes highlights ancient origins for complex intercellular communication.</title>
        <authorList>
            <person name="Heidel A.J."/>
            <person name="Lawal H.M."/>
            <person name="Felder M."/>
            <person name="Schilde C."/>
            <person name="Helps N.R."/>
            <person name="Tunggal B."/>
            <person name="Rivero F."/>
            <person name="John U."/>
            <person name="Schleicher M."/>
            <person name="Eichinger L."/>
            <person name="Platzer M."/>
            <person name="Noegel A.A."/>
            <person name="Schaap P."/>
            <person name="Gloeckner G."/>
        </authorList>
    </citation>
    <scope>NUCLEOTIDE SEQUENCE [LARGE SCALE GENOMIC DNA]</scope>
    <source>
        <strain evidence="8">SH3</strain>
    </source>
</reference>
<evidence type="ECO:0000256" key="5">
    <source>
        <dbReference type="SAM" id="MobiDB-lite"/>
    </source>
</evidence>
<dbReference type="SUPFAM" id="SSF102462">
    <property type="entry name" value="Peptidyl-tRNA hydrolase II"/>
    <property type="match status" value="1"/>
</dbReference>
<evidence type="ECO:0000256" key="4">
    <source>
        <dbReference type="ARBA" id="ARBA00048707"/>
    </source>
</evidence>
<dbReference type="Pfam" id="PF01981">
    <property type="entry name" value="PTH2"/>
    <property type="match status" value="1"/>
</dbReference>
<feature type="region of interest" description="Disordered" evidence="5">
    <location>
        <begin position="48"/>
        <end position="90"/>
    </location>
</feature>
<dbReference type="Proteomes" id="UP000007797">
    <property type="component" value="Unassembled WGS sequence"/>
</dbReference>
<feature type="compositionally biased region" description="Acidic residues" evidence="5">
    <location>
        <begin position="74"/>
        <end position="90"/>
    </location>
</feature>
<dbReference type="CDD" id="cd02430">
    <property type="entry name" value="PTH2"/>
    <property type="match status" value="1"/>
</dbReference>
<dbReference type="InterPro" id="IPR023476">
    <property type="entry name" value="Pep_tRNA_hydro_II_dom_sf"/>
</dbReference>
<protein>
    <recommendedName>
        <fullName evidence="1">peptidyl-tRNA hydrolase</fullName>
        <ecNumber evidence="1">3.1.1.29</ecNumber>
    </recommendedName>
</protein>
<dbReference type="GeneID" id="14876280"/>
<evidence type="ECO:0000256" key="2">
    <source>
        <dbReference type="ARBA" id="ARBA00022801"/>
    </source>
</evidence>
<proteinExistence type="inferred from homology"/>
<dbReference type="NCBIfam" id="TIGR00283">
    <property type="entry name" value="arch_pth2"/>
    <property type="match status" value="1"/>
</dbReference>
<keyword evidence="6" id="KW-0472">Membrane</keyword>
<keyword evidence="8" id="KW-1185">Reference proteome</keyword>
<feature type="transmembrane region" description="Helical" evidence="6">
    <location>
        <begin position="22"/>
        <end position="40"/>
    </location>
</feature>
<dbReference type="GO" id="GO:0005829">
    <property type="term" value="C:cytosol"/>
    <property type="evidence" value="ECO:0007669"/>
    <property type="project" value="TreeGrafter"/>
</dbReference>
<evidence type="ECO:0000256" key="1">
    <source>
        <dbReference type="ARBA" id="ARBA00013260"/>
    </source>
</evidence>
<keyword evidence="2" id="KW-0378">Hydrolase</keyword>
<dbReference type="PANTHER" id="PTHR12649">
    <property type="entry name" value="PEPTIDYL-TRNA HYDROLASE 2"/>
    <property type="match status" value="1"/>
</dbReference>
<keyword evidence="6" id="KW-1133">Transmembrane helix</keyword>
<evidence type="ECO:0000256" key="3">
    <source>
        <dbReference type="ARBA" id="ARBA00038050"/>
    </source>
</evidence>
<keyword evidence="6" id="KW-0812">Transmembrane</keyword>
<accession>F4PJK3</accession>
<gene>
    <name evidence="7" type="ORF">DFA_05913</name>
</gene>
<evidence type="ECO:0000313" key="7">
    <source>
        <dbReference type="EMBL" id="EGG23777.1"/>
    </source>
</evidence>
<evidence type="ECO:0000256" key="6">
    <source>
        <dbReference type="SAM" id="Phobius"/>
    </source>
</evidence>
<comment type="catalytic activity">
    <reaction evidence="4">
        <text>an N-acyl-L-alpha-aminoacyl-tRNA + H2O = an N-acyl-L-amino acid + a tRNA + H(+)</text>
        <dbReference type="Rhea" id="RHEA:54448"/>
        <dbReference type="Rhea" id="RHEA-COMP:10123"/>
        <dbReference type="Rhea" id="RHEA-COMP:13883"/>
        <dbReference type="ChEBI" id="CHEBI:15377"/>
        <dbReference type="ChEBI" id="CHEBI:15378"/>
        <dbReference type="ChEBI" id="CHEBI:59874"/>
        <dbReference type="ChEBI" id="CHEBI:78442"/>
        <dbReference type="ChEBI" id="CHEBI:138191"/>
        <dbReference type="EC" id="3.1.1.29"/>
    </reaction>
</comment>
<feature type="compositionally biased region" description="Low complexity" evidence="5">
    <location>
        <begin position="48"/>
        <end position="67"/>
    </location>
</feature>
<dbReference type="OMA" id="RMDLGMT"/>
<dbReference type="GO" id="GO:0004045">
    <property type="term" value="F:peptidyl-tRNA hydrolase activity"/>
    <property type="evidence" value="ECO:0007669"/>
    <property type="project" value="UniProtKB-EC"/>
</dbReference>